<keyword evidence="1" id="KW-0175">Coiled coil</keyword>
<feature type="region of interest" description="Disordered" evidence="2">
    <location>
        <begin position="113"/>
        <end position="163"/>
    </location>
</feature>
<feature type="compositionally biased region" description="Basic and acidic residues" evidence="2">
    <location>
        <begin position="1"/>
        <end position="12"/>
    </location>
</feature>
<protein>
    <recommendedName>
        <fullName evidence="3">BHLH domain-containing protein</fullName>
    </recommendedName>
</protein>
<feature type="region of interest" description="Disordered" evidence="2">
    <location>
        <begin position="1"/>
        <end position="77"/>
    </location>
</feature>
<keyword evidence="5" id="KW-1185">Reference proteome</keyword>
<feature type="compositionally biased region" description="Basic and acidic residues" evidence="2">
    <location>
        <begin position="354"/>
        <end position="366"/>
    </location>
</feature>
<feature type="compositionally biased region" description="Polar residues" evidence="2">
    <location>
        <begin position="367"/>
        <end position="383"/>
    </location>
</feature>
<dbReference type="InterPro" id="IPR036638">
    <property type="entry name" value="HLH_DNA-bd_sf"/>
</dbReference>
<dbReference type="InterPro" id="IPR052099">
    <property type="entry name" value="Regulatory_TF_Diverse"/>
</dbReference>
<gene>
    <name evidence="4" type="ORF">FKW77_001078</name>
</gene>
<dbReference type="Gene3D" id="4.10.280.10">
    <property type="entry name" value="Helix-loop-helix DNA-binding domain"/>
    <property type="match status" value="1"/>
</dbReference>
<feature type="compositionally biased region" description="Polar residues" evidence="2">
    <location>
        <begin position="143"/>
        <end position="163"/>
    </location>
</feature>
<evidence type="ECO:0000259" key="3">
    <source>
        <dbReference type="PROSITE" id="PS50888"/>
    </source>
</evidence>
<feature type="compositionally biased region" description="Basic and acidic residues" evidence="2">
    <location>
        <begin position="65"/>
        <end position="75"/>
    </location>
</feature>
<dbReference type="InterPro" id="IPR011598">
    <property type="entry name" value="bHLH_dom"/>
</dbReference>
<feature type="region of interest" description="Disordered" evidence="2">
    <location>
        <begin position="555"/>
        <end position="578"/>
    </location>
</feature>
<organism evidence="4 5">
    <name type="scientific">Venturia effusa</name>
    <dbReference type="NCBI Taxonomy" id="50376"/>
    <lineage>
        <taxon>Eukaryota</taxon>
        <taxon>Fungi</taxon>
        <taxon>Dikarya</taxon>
        <taxon>Ascomycota</taxon>
        <taxon>Pezizomycotina</taxon>
        <taxon>Dothideomycetes</taxon>
        <taxon>Pleosporomycetidae</taxon>
        <taxon>Venturiales</taxon>
        <taxon>Venturiaceae</taxon>
        <taxon>Venturia</taxon>
    </lineage>
</organism>
<feature type="region of interest" description="Disordered" evidence="2">
    <location>
        <begin position="506"/>
        <end position="535"/>
    </location>
</feature>
<dbReference type="EMBL" id="CP042189">
    <property type="protein sequence ID" value="QDS70661.1"/>
    <property type="molecule type" value="Genomic_DNA"/>
</dbReference>
<evidence type="ECO:0000313" key="5">
    <source>
        <dbReference type="Proteomes" id="UP000316270"/>
    </source>
</evidence>
<dbReference type="SMART" id="SM00353">
    <property type="entry name" value="HLH"/>
    <property type="match status" value="1"/>
</dbReference>
<feature type="region of interest" description="Disordered" evidence="2">
    <location>
        <begin position="315"/>
        <end position="410"/>
    </location>
</feature>
<feature type="compositionally biased region" description="Low complexity" evidence="2">
    <location>
        <begin position="50"/>
        <end position="64"/>
    </location>
</feature>
<accession>A0A517L4W4</accession>
<feature type="compositionally biased region" description="Polar residues" evidence="2">
    <location>
        <begin position="122"/>
        <end position="135"/>
    </location>
</feature>
<feature type="coiled-coil region" evidence="1">
    <location>
        <begin position="462"/>
        <end position="489"/>
    </location>
</feature>
<evidence type="ECO:0000313" key="4">
    <source>
        <dbReference type="EMBL" id="QDS70661.1"/>
    </source>
</evidence>
<feature type="compositionally biased region" description="Low complexity" evidence="2">
    <location>
        <begin position="18"/>
        <end position="31"/>
    </location>
</feature>
<dbReference type="CDD" id="cd11395">
    <property type="entry name" value="bHLHzip_SREBP_like"/>
    <property type="match status" value="1"/>
</dbReference>
<dbReference type="OrthoDB" id="2133190at2759"/>
<reference evidence="4 5" key="1">
    <citation type="submission" date="2019-07" db="EMBL/GenBank/DDBJ databases">
        <title>Finished genome of Venturia effusa.</title>
        <authorList>
            <person name="Young C.A."/>
            <person name="Cox M.P."/>
            <person name="Ganley A.R.D."/>
            <person name="David W.J."/>
        </authorList>
    </citation>
    <scope>NUCLEOTIDE SEQUENCE [LARGE SCALE GENOMIC DNA]</scope>
    <source>
        <strain evidence="5">albino</strain>
    </source>
</reference>
<feature type="domain" description="BHLH" evidence="3">
    <location>
        <begin position="397"/>
        <end position="465"/>
    </location>
</feature>
<evidence type="ECO:0000256" key="2">
    <source>
        <dbReference type="SAM" id="MobiDB-lite"/>
    </source>
</evidence>
<sequence>MENFMDPRHDSAQDYQPTSTPLSTSHTSTISALSGEPVTPLDHHSLGQTQPSFSSQLDFSPSSDSHSKSEYKGLEDDYFLDELVQREPLSSMRESHGVQNGFDLSSVYGNQFQRHQPPFSRDWSNSTVSTTSTPIETLHGYTSRKSSAQANRNPSFNSSSTPASQFDRFLALTPLTTPGEIGSYQASGQDFPFYPDLINPQAMSSTQSPLDSFSDDPQWDDNRSTGLYEDTTPAQNFTDTSTKRTRAEGRSDAISACWTSPLCPNHTDPRDGTPPNPATCGGGCAPFLFGEEPLPDSVNDASLDLPVMGVDQVTMASRPRSPQQQGQQQRRQSQSQSHQQAQPSNKAKVQRAPKRSDPDTKHEEQGRSLSKPANSNLKQSPSPEANIGESVESTKKASRQPHNKVEQKYRDSINNQMEALRKVVPSLSESARACIDDADIEDLPVPNKPSKAVILASATAFIKAQSKEKRQLEIENAALRQRMQALQAMLTSKCDDCSLMQRAIDKDESAMDESSVRAGEPPASEEPDASGERSAGKSRFANMCDYFFKNKTGADTADTDAQSLDNAQKRRGRYTRPEPDLELNYPLVDIKELDQSTVEIYNARVREMSKRLSGPLRAAGRVETGTFTRDLAEEIIGTDLCMRRHVDEIHHELVAEIRQILIEEPEGAQEGQWGLLERRPSLISQRIDEDEEEFIPAYAPGEKRRGKQRVP</sequence>
<proteinExistence type="predicted"/>
<name>A0A517L4W4_9PEZI</name>
<dbReference type="SUPFAM" id="SSF47459">
    <property type="entry name" value="HLH, helix-loop-helix DNA-binding domain"/>
    <property type="match status" value="1"/>
</dbReference>
<dbReference type="PANTHER" id="PTHR47336:SF2">
    <property type="entry name" value="TRANSCRIPTION FACTOR HMS1-RELATED"/>
    <property type="match status" value="1"/>
</dbReference>
<feature type="compositionally biased region" description="Low complexity" evidence="2">
    <location>
        <begin position="317"/>
        <end position="344"/>
    </location>
</feature>
<evidence type="ECO:0000256" key="1">
    <source>
        <dbReference type="SAM" id="Coils"/>
    </source>
</evidence>
<dbReference type="GO" id="GO:0046983">
    <property type="term" value="F:protein dimerization activity"/>
    <property type="evidence" value="ECO:0007669"/>
    <property type="project" value="InterPro"/>
</dbReference>
<dbReference type="Pfam" id="PF00010">
    <property type="entry name" value="HLH"/>
    <property type="match status" value="1"/>
</dbReference>
<dbReference type="PROSITE" id="PS50888">
    <property type="entry name" value="BHLH"/>
    <property type="match status" value="1"/>
</dbReference>
<dbReference type="AlphaFoldDB" id="A0A517L4W4"/>
<dbReference type="Proteomes" id="UP000316270">
    <property type="component" value="Chromosome 5"/>
</dbReference>
<feature type="region of interest" description="Disordered" evidence="2">
    <location>
        <begin position="222"/>
        <end position="248"/>
    </location>
</feature>
<dbReference type="PANTHER" id="PTHR47336">
    <property type="entry name" value="TRANSCRIPTION FACTOR HMS1-RELATED"/>
    <property type="match status" value="1"/>
</dbReference>
<dbReference type="STRING" id="50376.A0A517L4W4"/>